<gene>
    <name evidence="2" type="ORF">KB893_011220</name>
    <name evidence="1" type="ORF">KB893_02705</name>
</gene>
<dbReference type="AlphaFoldDB" id="A0A8J7VSV3"/>
<keyword evidence="3" id="KW-1185">Reference proteome</keyword>
<comment type="caution">
    <text evidence="1">The sequence shown here is derived from an EMBL/GenBank/DDBJ whole genome shotgun (WGS) entry which is preliminary data.</text>
</comment>
<dbReference type="EMBL" id="JAGQFT010000010">
    <property type="protein sequence ID" value="MBR0561436.1"/>
    <property type="molecule type" value="Genomic_DNA"/>
</dbReference>
<reference evidence="2 3" key="1">
    <citation type="journal article" date="2021" name="Microbiol. Resour. Announc.">
        <title>Draft Genome Sequence of Coralloluteibacterium stylophorae LMG 29479T.</title>
        <authorList>
            <person name="Karlyshev A.V."/>
            <person name="Kudryashova E.B."/>
            <person name="Ariskina E.V."/>
            <person name="Conroy A.P."/>
            <person name="Abidueva E.Y."/>
        </authorList>
    </citation>
    <scope>NUCLEOTIDE SEQUENCE [LARGE SCALE GENOMIC DNA]</scope>
    <source>
        <strain evidence="2 3">LMG 29479</strain>
    </source>
</reference>
<proteinExistence type="predicted"/>
<evidence type="ECO:0000313" key="1">
    <source>
        <dbReference type="EMBL" id="MBR0561436.1"/>
    </source>
</evidence>
<protein>
    <submittedName>
        <fullName evidence="1">Uncharacterized protein</fullName>
    </submittedName>
</protein>
<dbReference type="RefSeq" id="WP_211925405.1">
    <property type="nucleotide sequence ID" value="NZ_JAGQFT020000006.1"/>
</dbReference>
<reference evidence="1" key="2">
    <citation type="submission" date="2021-04" db="EMBL/GenBank/DDBJ databases">
        <authorList>
            <person name="Karlyshev A.V."/>
        </authorList>
    </citation>
    <scope>NUCLEOTIDE SEQUENCE</scope>
    <source>
        <strain evidence="1">LMG 29479</strain>
    </source>
</reference>
<evidence type="ECO:0000313" key="2">
    <source>
        <dbReference type="EMBL" id="MBS7457699.1"/>
    </source>
</evidence>
<dbReference type="Proteomes" id="UP000675747">
    <property type="component" value="Unassembled WGS sequence"/>
</dbReference>
<sequence length="587" mass="59314">MSTDLPVTNAGLAARVSALVDSFQRYLTESIALLTNPSGTVTMTDAVGVVHTLPSYPGLVSNIQAYLDPLDGAVEATSLSAAQALASANAASERAQQASSSAQEASTAADEAAASTVDAEVAQAAASAAKEEARRFRDTAGVHKDAAASSASDSESSAALAGQYADNAGFSAAAAGTYSESAEADAEEARQWANAPQNTEVTPGEYSAKHWALFAQDTATGAMIYRGSWNASSGTYPASNKVGDLFKVSAPGTVGGVSYSTGDQIIRNDVGGWDKIDNTEAVTSVAGRVGDVKLVASDISSGTFDAPRIPSLPVSKVSGLQAALDAKLSKTGQQAVTGTTTFEGDTAAPNLYVKRTGSQSKNAHIGYTTSAGGGTVYAGIGNITDTAFCIGSSENLTASATSFYTDTQSGDAGVAGNLVLRSLATISAANLTSSRAFALPNKPGTFAMTSDLSSLAAADHAHSIGDVSGLQEALNETVKRNGAETISGTKNFTHQLIAGAGITSSGDFNFAAGRLRAGSSAVVLSGNPGNVYLRPAGDTSTFGQVVVTAEGAFTHGGDTVLTSPQASKVFVQSSSPSSPSTGDLWIW</sequence>
<evidence type="ECO:0000313" key="3">
    <source>
        <dbReference type="Proteomes" id="UP000675747"/>
    </source>
</evidence>
<dbReference type="EMBL" id="JAGQFT020000006">
    <property type="protein sequence ID" value="MBS7457699.1"/>
    <property type="molecule type" value="Genomic_DNA"/>
</dbReference>
<name>A0A8J7VSV3_9GAMM</name>
<organism evidence="1">
    <name type="scientific">Coralloluteibacterium stylophorae</name>
    <dbReference type="NCBI Taxonomy" id="1776034"/>
    <lineage>
        <taxon>Bacteria</taxon>
        <taxon>Pseudomonadati</taxon>
        <taxon>Pseudomonadota</taxon>
        <taxon>Gammaproteobacteria</taxon>
        <taxon>Lysobacterales</taxon>
        <taxon>Lysobacteraceae</taxon>
        <taxon>Coralloluteibacterium</taxon>
    </lineage>
</organism>
<accession>A0A8J7VSV3</accession>